<evidence type="ECO:0000313" key="4">
    <source>
        <dbReference type="Proteomes" id="UP000054636"/>
    </source>
</evidence>
<feature type="region of interest" description="Disordered" evidence="1">
    <location>
        <begin position="429"/>
        <end position="451"/>
    </location>
</feature>
<feature type="region of interest" description="Disordered" evidence="1">
    <location>
        <begin position="216"/>
        <end position="244"/>
    </location>
</feature>
<keyword evidence="2" id="KW-0812">Transmembrane</keyword>
<feature type="compositionally biased region" description="Basic and acidic residues" evidence="1">
    <location>
        <begin position="479"/>
        <end position="491"/>
    </location>
</feature>
<keyword evidence="2" id="KW-0472">Membrane</keyword>
<evidence type="ECO:0000256" key="2">
    <source>
        <dbReference type="SAM" id="Phobius"/>
    </source>
</evidence>
<sequence length="497" mass="55986">MVQLLGIAAITLALIGIVGAIIQNRLLLLLYSVVMVIAMSAFGVLAGTAFTFKTKMDDWEEATSPAEDQETKLAETFNEVYCYAERYYFCNNATAKEAYETFFSQRVDCADFVDYVHAKPTTTDDAYIYGRFIWKSDHVVGDNLRLARIHLTDLFAPETPSTLKAKYEDKYASQPYAVNKDLMTGTIWVSDDTTPDLPVQGQKVKPNSSSMEIDGIPIPKDYKSPLQQRGEGEGSASQHPIPTRQGKIRFQTNSFYYLPFLQLVTENVYTNLIVSDFVDYVHAKPTTTDDAYIYGRFIWKSDHVVGDNLRLARIHLTDLFAPETPSTLKAKYEDKYASQPYAVNKDLMTGTIWVSDDTTPDLPVQGQKVKVLHFTKPRVYRDECCQFTTRYQDLWFEQHVTTEQVTTEATSDDDKTKNVTKSVANVASATNVHDTNDKNVTSFDSEDGNPNVEPTSATFVVYPSIALTEIIPATSMIESKAEPRVKLEPDPKKRKLQ</sequence>
<dbReference type="AlphaFoldDB" id="A0A0W8CKB7"/>
<gene>
    <name evidence="3" type="ORF">AM588_10001613</name>
</gene>
<feature type="compositionally biased region" description="Polar residues" evidence="1">
    <location>
        <begin position="429"/>
        <end position="443"/>
    </location>
</feature>
<evidence type="ECO:0000256" key="1">
    <source>
        <dbReference type="SAM" id="MobiDB-lite"/>
    </source>
</evidence>
<feature type="transmembrane region" description="Helical" evidence="2">
    <location>
        <begin position="30"/>
        <end position="52"/>
    </location>
</feature>
<keyword evidence="2" id="KW-1133">Transmembrane helix</keyword>
<protein>
    <submittedName>
        <fullName evidence="3">Uncharacterized protein</fullName>
    </submittedName>
</protein>
<accession>A0A0W8CKB7</accession>
<dbReference type="Proteomes" id="UP000054636">
    <property type="component" value="Unassembled WGS sequence"/>
</dbReference>
<dbReference type="EMBL" id="LNFP01001973">
    <property type="protein sequence ID" value="KUF84522.1"/>
    <property type="molecule type" value="Genomic_DNA"/>
</dbReference>
<comment type="caution">
    <text evidence="3">The sequence shown here is derived from an EMBL/GenBank/DDBJ whole genome shotgun (WGS) entry which is preliminary data.</text>
</comment>
<reference evidence="3 4" key="1">
    <citation type="submission" date="2015-11" db="EMBL/GenBank/DDBJ databases">
        <title>Genomes and virulence difference between two physiological races of Phytophthora nicotianae.</title>
        <authorList>
            <person name="Liu H."/>
            <person name="Ma X."/>
            <person name="Yu H."/>
            <person name="Fang D."/>
            <person name="Li Y."/>
            <person name="Wang X."/>
            <person name="Wang W."/>
            <person name="Dong Y."/>
            <person name="Xiao B."/>
        </authorList>
    </citation>
    <scope>NUCLEOTIDE SEQUENCE [LARGE SCALE GENOMIC DNA]</scope>
    <source>
        <strain evidence="4">race 1</strain>
    </source>
</reference>
<name>A0A0W8CKB7_PHYNI</name>
<organism evidence="3 4">
    <name type="scientific">Phytophthora nicotianae</name>
    <name type="common">Potato buckeye rot agent</name>
    <name type="synonym">Phytophthora parasitica</name>
    <dbReference type="NCBI Taxonomy" id="4792"/>
    <lineage>
        <taxon>Eukaryota</taxon>
        <taxon>Sar</taxon>
        <taxon>Stramenopiles</taxon>
        <taxon>Oomycota</taxon>
        <taxon>Peronosporomycetes</taxon>
        <taxon>Peronosporales</taxon>
        <taxon>Peronosporaceae</taxon>
        <taxon>Phytophthora</taxon>
    </lineage>
</organism>
<evidence type="ECO:0000313" key="3">
    <source>
        <dbReference type="EMBL" id="KUF84522.1"/>
    </source>
</evidence>
<feature type="region of interest" description="Disordered" evidence="1">
    <location>
        <begin position="477"/>
        <end position="497"/>
    </location>
</feature>
<proteinExistence type="predicted"/>